<feature type="region of interest" description="Disordered" evidence="6">
    <location>
        <begin position="282"/>
        <end position="307"/>
    </location>
</feature>
<dbReference type="InterPro" id="IPR039163">
    <property type="entry name" value="EMC7"/>
</dbReference>
<evidence type="ECO:0000313" key="10">
    <source>
        <dbReference type="EMBL" id="ERF76654.1"/>
    </source>
</evidence>
<evidence type="ECO:0000313" key="11">
    <source>
        <dbReference type="Proteomes" id="UP000019373"/>
    </source>
</evidence>
<dbReference type="PANTHER" id="PTHR13605:SF4">
    <property type="entry name" value="ER MEMBRANE PROTEIN COMPLEX SUBUNIT 7"/>
    <property type="match status" value="1"/>
</dbReference>
<feature type="transmembrane region" description="Helical" evidence="7">
    <location>
        <begin position="198"/>
        <end position="220"/>
    </location>
</feature>
<keyword evidence="11" id="KW-1185">Reference proteome</keyword>
<gene>
    <name evidence="10" type="ORF">EPUS_04474</name>
</gene>
<name>U1I3P3_ENDPU</name>
<accession>U1I3P3</accession>
<dbReference type="GO" id="GO:0072546">
    <property type="term" value="C:EMC complex"/>
    <property type="evidence" value="ECO:0007669"/>
    <property type="project" value="TreeGrafter"/>
</dbReference>
<dbReference type="OrthoDB" id="27095at2759"/>
<feature type="signal peptide" evidence="8">
    <location>
        <begin position="1"/>
        <end position="21"/>
    </location>
</feature>
<dbReference type="Proteomes" id="UP000019373">
    <property type="component" value="Unassembled WGS sequence"/>
</dbReference>
<feature type="chain" id="PRO_5004612584" description="ER membrane protein complex subunit 7 beta-sandwich domain-containing protein" evidence="8">
    <location>
        <begin position="22"/>
        <end position="307"/>
    </location>
</feature>
<dbReference type="OMA" id="FTFGMPK"/>
<evidence type="ECO:0000256" key="4">
    <source>
        <dbReference type="ARBA" id="ARBA00022989"/>
    </source>
</evidence>
<feature type="region of interest" description="Disordered" evidence="6">
    <location>
        <begin position="134"/>
        <end position="172"/>
    </location>
</feature>
<evidence type="ECO:0000256" key="1">
    <source>
        <dbReference type="ARBA" id="ARBA00004167"/>
    </source>
</evidence>
<keyword evidence="3 8" id="KW-0732">Signal</keyword>
<dbReference type="Pfam" id="PF09430">
    <property type="entry name" value="EMC7_beta-sandw"/>
    <property type="match status" value="1"/>
</dbReference>
<dbReference type="EMBL" id="KE720726">
    <property type="protein sequence ID" value="ERF76654.1"/>
    <property type="molecule type" value="Genomic_DNA"/>
</dbReference>
<dbReference type="GeneID" id="19239429"/>
<feature type="compositionally biased region" description="Basic and acidic residues" evidence="6">
    <location>
        <begin position="297"/>
        <end position="307"/>
    </location>
</feature>
<evidence type="ECO:0000256" key="6">
    <source>
        <dbReference type="SAM" id="MobiDB-lite"/>
    </source>
</evidence>
<evidence type="ECO:0000256" key="2">
    <source>
        <dbReference type="ARBA" id="ARBA00022692"/>
    </source>
</evidence>
<keyword evidence="2 7" id="KW-0812">Transmembrane</keyword>
<sequence length="307" mass="31219">MLLLLLPLLPLLATIPHLCSAASLIISIPPSTQLPNPNTLPPSTHATLLSGDPQVSPISTPLTTRSTIEFHNLSLPASPASSAQSYLLTISALSHVFACYRVDIIPGGSVDGGAVIEGIWKTYPGSAWSDRGPILGGKAAQGGGASGRVVNSAGSGSSSEGPAPEQQPGQEQTVRIDAKVLSRREFYEQRAGFNPLGLLMNPMVLLGVVAMGITFGMPYLMDNIDPDLKAEFQEQQKNSPLAGMHSALQAAASGGGGSTAGGVGGGGPASNFDLASWMAGAGKSAQGQGGVSSSGVDLREGAGARKR</sequence>
<proteinExistence type="predicted"/>
<evidence type="ECO:0000256" key="7">
    <source>
        <dbReference type="SAM" id="Phobius"/>
    </source>
</evidence>
<dbReference type="HOGENOM" id="CLU_073620_0_0_1"/>
<dbReference type="RefSeq" id="XP_007786050.1">
    <property type="nucleotide sequence ID" value="XM_007787860.1"/>
</dbReference>
<dbReference type="InterPro" id="IPR019008">
    <property type="entry name" value="Beta_sandwich_EMC7"/>
</dbReference>
<dbReference type="eggNOG" id="KOG3306">
    <property type="taxonomic scope" value="Eukaryota"/>
</dbReference>
<reference evidence="11" key="1">
    <citation type="journal article" date="2014" name="BMC Genomics">
        <title>Genome characteristics reveal the impact of lichenization on lichen-forming fungus Endocarpon pusillum Hedwig (Verrucariales, Ascomycota).</title>
        <authorList>
            <person name="Wang Y.-Y."/>
            <person name="Liu B."/>
            <person name="Zhang X.-Y."/>
            <person name="Zhou Q.-M."/>
            <person name="Zhang T."/>
            <person name="Li H."/>
            <person name="Yu Y.-F."/>
            <person name="Zhang X.-L."/>
            <person name="Hao X.-Y."/>
            <person name="Wang M."/>
            <person name="Wang L."/>
            <person name="Wei J.-C."/>
        </authorList>
    </citation>
    <scope>NUCLEOTIDE SEQUENCE [LARGE SCALE GENOMIC DNA]</scope>
    <source>
        <strain evidence="11">Z07020 / HMAS-L-300199</strain>
    </source>
</reference>
<keyword evidence="5 7" id="KW-0472">Membrane</keyword>
<organism evidence="10 11">
    <name type="scientific">Endocarpon pusillum (strain Z07020 / HMAS-L-300199)</name>
    <name type="common">Lichen-forming fungus</name>
    <dbReference type="NCBI Taxonomy" id="1263415"/>
    <lineage>
        <taxon>Eukaryota</taxon>
        <taxon>Fungi</taxon>
        <taxon>Dikarya</taxon>
        <taxon>Ascomycota</taxon>
        <taxon>Pezizomycotina</taxon>
        <taxon>Eurotiomycetes</taxon>
        <taxon>Chaetothyriomycetidae</taxon>
        <taxon>Verrucariales</taxon>
        <taxon>Verrucariaceae</taxon>
        <taxon>Endocarpon</taxon>
    </lineage>
</organism>
<evidence type="ECO:0000256" key="3">
    <source>
        <dbReference type="ARBA" id="ARBA00022729"/>
    </source>
</evidence>
<dbReference type="AlphaFoldDB" id="U1I3P3"/>
<evidence type="ECO:0000259" key="9">
    <source>
        <dbReference type="Pfam" id="PF09430"/>
    </source>
</evidence>
<dbReference type="PANTHER" id="PTHR13605">
    <property type="entry name" value="ER MEMBRANE PROTEIN COMPLEX SUBUNIT 7"/>
    <property type="match status" value="1"/>
</dbReference>
<protein>
    <recommendedName>
        <fullName evidence="9">ER membrane protein complex subunit 7 beta-sandwich domain-containing protein</fullName>
    </recommendedName>
</protein>
<keyword evidence="4 7" id="KW-1133">Transmembrane helix</keyword>
<feature type="compositionally biased region" description="Low complexity" evidence="6">
    <location>
        <begin position="147"/>
        <end position="172"/>
    </location>
</feature>
<feature type="domain" description="ER membrane protein complex subunit 7 beta-sandwich" evidence="9">
    <location>
        <begin position="36"/>
        <end position="206"/>
    </location>
</feature>
<evidence type="ECO:0000256" key="8">
    <source>
        <dbReference type="SAM" id="SignalP"/>
    </source>
</evidence>
<comment type="subcellular location">
    <subcellularLocation>
        <location evidence="1">Membrane</location>
        <topology evidence="1">Single-pass membrane protein</topology>
    </subcellularLocation>
</comment>
<evidence type="ECO:0000256" key="5">
    <source>
        <dbReference type="ARBA" id="ARBA00023136"/>
    </source>
</evidence>